<evidence type="ECO:0000256" key="19">
    <source>
        <dbReference type="SAM" id="Phobius"/>
    </source>
</evidence>
<dbReference type="Pfam" id="PF02790">
    <property type="entry name" value="COX2_TM"/>
    <property type="match status" value="1"/>
</dbReference>
<feature type="transmembrane region" description="Helical" evidence="19">
    <location>
        <begin position="46"/>
        <end position="66"/>
    </location>
</feature>
<protein>
    <recommendedName>
        <fullName evidence="18">Cytochrome c oxidase subunit 2</fullName>
        <ecNumber evidence="18">7.1.1.9</ecNumber>
    </recommendedName>
</protein>
<evidence type="ECO:0000256" key="4">
    <source>
        <dbReference type="ARBA" id="ARBA00022617"/>
    </source>
</evidence>
<dbReference type="InterPro" id="IPR045187">
    <property type="entry name" value="CcO_II"/>
</dbReference>
<evidence type="ECO:0000256" key="12">
    <source>
        <dbReference type="ARBA" id="ARBA00023008"/>
    </source>
</evidence>
<dbReference type="PROSITE" id="PS00078">
    <property type="entry name" value="COX2"/>
    <property type="match status" value="1"/>
</dbReference>
<feature type="transmembrane region" description="Helical" evidence="19">
    <location>
        <begin position="87"/>
        <end position="105"/>
    </location>
</feature>
<evidence type="ECO:0000256" key="6">
    <source>
        <dbReference type="ARBA" id="ARBA00022692"/>
    </source>
</evidence>
<evidence type="ECO:0000259" key="21">
    <source>
        <dbReference type="PROSITE" id="PS50857"/>
    </source>
</evidence>
<dbReference type="InterPro" id="IPR011759">
    <property type="entry name" value="Cyt_c_oxidase_su2_TM_dom"/>
</dbReference>
<reference evidence="24 25" key="1">
    <citation type="submission" date="2024-09" db="EMBL/GenBank/DDBJ databases">
        <authorList>
            <person name="Sun Q."/>
            <person name="Mori K."/>
        </authorList>
    </citation>
    <scope>NUCLEOTIDE SEQUENCE [LARGE SCALE GENOMIC DNA]</scope>
    <source>
        <strain evidence="24 25">NCAIM B.01794</strain>
    </source>
</reference>
<comment type="catalytic activity">
    <reaction evidence="15 18">
        <text>4 Fe(II)-[cytochrome c] + O2 + 8 H(+)(in) = 4 Fe(III)-[cytochrome c] + 2 H2O + 4 H(+)(out)</text>
        <dbReference type="Rhea" id="RHEA:11436"/>
        <dbReference type="Rhea" id="RHEA-COMP:10350"/>
        <dbReference type="Rhea" id="RHEA-COMP:14399"/>
        <dbReference type="ChEBI" id="CHEBI:15377"/>
        <dbReference type="ChEBI" id="CHEBI:15378"/>
        <dbReference type="ChEBI" id="CHEBI:15379"/>
        <dbReference type="ChEBI" id="CHEBI:29033"/>
        <dbReference type="ChEBI" id="CHEBI:29034"/>
        <dbReference type="EC" id="7.1.1.9"/>
    </reaction>
</comment>
<dbReference type="RefSeq" id="WP_376943325.1">
    <property type="nucleotide sequence ID" value="NZ_CP171449.1"/>
</dbReference>
<keyword evidence="13 19" id="KW-0472">Membrane</keyword>
<keyword evidence="25" id="KW-1185">Reference proteome</keyword>
<dbReference type="SUPFAM" id="SSF81464">
    <property type="entry name" value="Cytochrome c oxidase subunit II-like, transmembrane region"/>
    <property type="match status" value="1"/>
</dbReference>
<evidence type="ECO:0000256" key="3">
    <source>
        <dbReference type="ARBA" id="ARBA00022448"/>
    </source>
</evidence>
<comment type="cofactor">
    <cofactor evidence="18">
        <name>Cu cation</name>
        <dbReference type="ChEBI" id="CHEBI:23378"/>
    </cofactor>
    <text evidence="18">Binds a copper A center.</text>
</comment>
<evidence type="ECO:0000256" key="7">
    <source>
        <dbReference type="ARBA" id="ARBA00022723"/>
    </source>
</evidence>
<feature type="domain" description="Cytochrome oxidase subunit II transmembrane region profile" evidence="22">
    <location>
        <begin position="20"/>
        <end position="115"/>
    </location>
</feature>
<comment type="similarity">
    <text evidence="2 17">Belongs to the cytochrome c oxidase subunit 2 family.</text>
</comment>
<evidence type="ECO:0000313" key="25">
    <source>
        <dbReference type="Proteomes" id="UP001589891"/>
    </source>
</evidence>
<feature type="domain" description="Cytochrome c" evidence="23">
    <location>
        <begin position="273"/>
        <end position="353"/>
    </location>
</feature>
<keyword evidence="9 17" id="KW-0249">Electron transport</keyword>
<dbReference type="SUPFAM" id="SSF46626">
    <property type="entry name" value="Cytochrome c"/>
    <property type="match status" value="1"/>
</dbReference>
<dbReference type="InterPro" id="IPR036909">
    <property type="entry name" value="Cyt_c-like_dom_sf"/>
</dbReference>
<evidence type="ECO:0000256" key="17">
    <source>
        <dbReference type="RuleBase" id="RU000456"/>
    </source>
</evidence>
<evidence type="ECO:0000256" key="1">
    <source>
        <dbReference type="ARBA" id="ARBA00004141"/>
    </source>
</evidence>
<evidence type="ECO:0000256" key="2">
    <source>
        <dbReference type="ARBA" id="ARBA00007866"/>
    </source>
</evidence>
<evidence type="ECO:0000256" key="11">
    <source>
        <dbReference type="ARBA" id="ARBA00023004"/>
    </source>
</evidence>
<dbReference type="EC" id="7.1.1.9" evidence="18"/>
<dbReference type="Pfam" id="PF13442">
    <property type="entry name" value="Cytochrome_CBB3"/>
    <property type="match status" value="1"/>
</dbReference>
<dbReference type="PROSITE" id="PS50999">
    <property type="entry name" value="COX2_TM"/>
    <property type="match status" value="1"/>
</dbReference>
<keyword evidence="11 16" id="KW-0408">Iron</keyword>
<dbReference type="InterPro" id="IPR001505">
    <property type="entry name" value="Copper_CuA"/>
</dbReference>
<dbReference type="Gene3D" id="1.10.760.10">
    <property type="entry name" value="Cytochrome c-like domain"/>
    <property type="match status" value="1"/>
</dbReference>
<evidence type="ECO:0000256" key="5">
    <source>
        <dbReference type="ARBA" id="ARBA00022660"/>
    </source>
</evidence>
<dbReference type="Pfam" id="PF00116">
    <property type="entry name" value="COX2"/>
    <property type="match status" value="1"/>
</dbReference>
<feature type="chain" id="PRO_5047224016" description="Cytochrome c oxidase subunit 2" evidence="20">
    <location>
        <begin position="23"/>
        <end position="385"/>
    </location>
</feature>
<evidence type="ECO:0000259" key="22">
    <source>
        <dbReference type="PROSITE" id="PS50999"/>
    </source>
</evidence>
<keyword evidence="5 17" id="KW-0679">Respiratory chain</keyword>
<dbReference type="Proteomes" id="UP001589891">
    <property type="component" value="Unassembled WGS sequence"/>
</dbReference>
<dbReference type="SUPFAM" id="SSF49503">
    <property type="entry name" value="Cupredoxins"/>
    <property type="match status" value="1"/>
</dbReference>
<dbReference type="Gene3D" id="2.60.40.420">
    <property type="entry name" value="Cupredoxins - blue copper proteins"/>
    <property type="match status" value="1"/>
</dbReference>
<dbReference type="InterPro" id="IPR002429">
    <property type="entry name" value="CcO_II-like_C"/>
</dbReference>
<dbReference type="InterPro" id="IPR014222">
    <property type="entry name" value="Cyt_c_oxidase_su2"/>
</dbReference>
<dbReference type="NCBIfam" id="TIGR02866">
    <property type="entry name" value="CoxB"/>
    <property type="match status" value="1"/>
</dbReference>
<keyword evidence="4 16" id="KW-0349">Heme</keyword>
<keyword evidence="3 17" id="KW-0813">Transport</keyword>
<dbReference type="InterPro" id="IPR009056">
    <property type="entry name" value="Cyt_c-like_dom"/>
</dbReference>
<evidence type="ECO:0000256" key="15">
    <source>
        <dbReference type="ARBA" id="ARBA00047816"/>
    </source>
</evidence>
<dbReference type="PROSITE" id="PS50857">
    <property type="entry name" value="COX2_CUA"/>
    <property type="match status" value="1"/>
</dbReference>
<evidence type="ECO:0000256" key="20">
    <source>
        <dbReference type="SAM" id="SignalP"/>
    </source>
</evidence>
<evidence type="ECO:0000256" key="14">
    <source>
        <dbReference type="ARBA" id="ARBA00024688"/>
    </source>
</evidence>
<comment type="subcellular location">
    <subcellularLocation>
        <location evidence="17">Cell membrane</location>
        <topology evidence="17">Multi-pass membrane protein</topology>
    </subcellularLocation>
    <subcellularLocation>
        <location evidence="1">Membrane</location>
        <topology evidence="1">Multi-pass membrane protein</topology>
    </subcellularLocation>
</comment>
<evidence type="ECO:0000256" key="8">
    <source>
        <dbReference type="ARBA" id="ARBA00022967"/>
    </source>
</evidence>
<organism evidence="24 25">
    <name type="scientific">Azorhizophilus paspali</name>
    <name type="common">Azotobacter paspali</name>
    <dbReference type="NCBI Taxonomy" id="69963"/>
    <lineage>
        <taxon>Bacteria</taxon>
        <taxon>Pseudomonadati</taxon>
        <taxon>Pseudomonadota</taxon>
        <taxon>Gammaproteobacteria</taxon>
        <taxon>Pseudomonadales</taxon>
        <taxon>Pseudomonadaceae</taxon>
        <taxon>Azorhizophilus</taxon>
    </lineage>
</organism>
<dbReference type="InterPro" id="IPR036257">
    <property type="entry name" value="Cyt_c_oxidase_su2_TM_sf"/>
</dbReference>
<keyword evidence="10 19" id="KW-1133">Transmembrane helix</keyword>
<evidence type="ECO:0000259" key="23">
    <source>
        <dbReference type="PROSITE" id="PS51007"/>
    </source>
</evidence>
<evidence type="ECO:0000256" key="13">
    <source>
        <dbReference type="ARBA" id="ARBA00023136"/>
    </source>
</evidence>
<keyword evidence="8" id="KW-1278">Translocase</keyword>
<keyword evidence="6 17" id="KW-0812">Transmembrane</keyword>
<dbReference type="PROSITE" id="PS51007">
    <property type="entry name" value="CYTC"/>
    <property type="match status" value="1"/>
</dbReference>
<dbReference type="PANTHER" id="PTHR22888">
    <property type="entry name" value="CYTOCHROME C OXIDASE, SUBUNIT II"/>
    <property type="match status" value="1"/>
</dbReference>
<evidence type="ECO:0000256" key="18">
    <source>
        <dbReference type="RuleBase" id="RU004024"/>
    </source>
</evidence>
<dbReference type="PRINTS" id="PR01166">
    <property type="entry name" value="CYCOXIDASEII"/>
</dbReference>
<dbReference type="InterPro" id="IPR008972">
    <property type="entry name" value="Cupredoxin"/>
</dbReference>
<dbReference type="PANTHER" id="PTHR22888:SF9">
    <property type="entry name" value="CYTOCHROME C OXIDASE SUBUNIT 2"/>
    <property type="match status" value="1"/>
</dbReference>
<sequence length="385" mass="42435">MMRHPRLWMGLLSCSALSQAQAAWNVNMRPGVTEVSRSVFDLHMTIFWICVAIGVLVFSTMFWSMFAHRRSRRPQPAHFHENTRVEVLWTVIPLLILIAMAVPATRTLLHIYDPSEPDLDIQVTGYQWKWHYKYLGEDVEFFSNLATDRNAIGNQAPKNDHYLLEVDEPLVIPAGVKVRFLVTAADVIHSWWVPELAVKKDAIPGFINETWTRVAEPGLYRGQCTELCGKDHGFMPVVVEVKAPADYAAWLAGKKAAVAKATAQAGKAWTLEELVAQGEQVYRTTCAACHQPTGEGLPPAFPALKGSKIATGPKAGHMNIVINGKPGTAMAAFGKQLSDVDLAAVITYERNAFGNALGDSVTPQDIHAFRQAQETGQGTQPAQPQ</sequence>
<feature type="signal peptide" evidence="20">
    <location>
        <begin position="1"/>
        <end position="22"/>
    </location>
</feature>
<keyword evidence="7 16" id="KW-0479">Metal-binding</keyword>
<comment type="function">
    <text evidence="14 18">Subunits I and II form the functional core of the enzyme complex. Electrons originating in cytochrome c are transferred via heme a and Cu(A) to the binuclear center formed by heme a3 and Cu(B).</text>
</comment>
<dbReference type="EMBL" id="JBHLSS010000030">
    <property type="protein sequence ID" value="MFC0708913.1"/>
    <property type="molecule type" value="Genomic_DNA"/>
</dbReference>
<name>A0ABV6SHA4_AZOPA</name>
<evidence type="ECO:0000313" key="24">
    <source>
        <dbReference type="EMBL" id="MFC0708913.1"/>
    </source>
</evidence>
<evidence type="ECO:0000256" key="9">
    <source>
        <dbReference type="ARBA" id="ARBA00022982"/>
    </source>
</evidence>
<gene>
    <name evidence="24" type="primary">coxB</name>
    <name evidence="24" type="ORF">ACFFGX_04660</name>
</gene>
<accession>A0ABV6SHA4</accession>
<dbReference type="Gene3D" id="1.10.287.90">
    <property type="match status" value="1"/>
</dbReference>
<evidence type="ECO:0000256" key="16">
    <source>
        <dbReference type="PROSITE-ProRule" id="PRU00433"/>
    </source>
</evidence>
<keyword evidence="20" id="KW-0732">Signal</keyword>
<feature type="domain" description="Cytochrome oxidase subunit II copper A binding" evidence="21">
    <location>
        <begin position="116"/>
        <end position="253"/>
    </location>
</feature>
<keyword evidence="12 18" id="KW-0186">Copper</keyword>
<comment type="caution">
    <text evidence="24">The sequence shown here is derived from an EMBL/GenBank/DDBJ whole genome shotgun (WGS) entry which is preliminary data.</text>
</comment>
<evidence type="ECO:0000256" key="10">
    <source>
        <dbReference type="ARBA" id="ARBA00022989"/>
    </source>
</evidence>
<proteinExistence type="inferred from homology"/>